<comment type="subcellular location">
    <subcellularLocation>
        <location evidence="1">Nucleus</location>
    </subcellularLocation>
</comment>
<dbReference type="Proteomes" id="UP000030746">
    <property type="component" value="Unassembled WGS sequence"/>
</dbReference>
<evidence type="ECO:0000256" key="2">
    <source>
        <dbReference type="ARBA" id="ARBA00022553"/>
    </source>
</evidence>
<evidence type="ECO:0000256" key="13">
    <source>
        <dbReference type="ARBA" id="ARBA00023242"/>
    </source>
</evidence>
<keyword evidence="10" id="KW-0156">Chromatin regulator</keyword>
<dbReference type="InterPro" id="IPR001214">
    <property type="entry name" value="SET_dom"/>
</dbReference>
<evidence type="ECO:0000256" key="10">
    <source>
        <dbReference type="ARBA" id="ARBA00022853"/>
    </source>
</evidence>
<dbReference type="OMA" id="SCKNHAP"/>
<dbReference type="FunFam" id="3.30.40.10:FF:000002">
    <property type="entry name" value="Histone-lysine N-methyltransferase"/>
    <property type="match status" value="1"/>
</dbReference>
<name>V4AGJ8_LOTGI</name>
<evidence type="ECO:0000256" key="8">
    <source>
        <dbReference type="ARBA" id="ARBA00022771"/>
    </source>
</evidence>
<dbReference type="InterPro" id="IPR034732">
    <property type="entry name" value="EPHD"/>
</dbReference>
<sequence>MNCYMQFSITHQSAHAQAMETKESGNIVEHKSVESTPTTSPRNVMSALSITTTPPSGSSSANHTLPSTPTTPLLTPNFVAPKESPSPNTLSPQIKFKQEEKMSRKLKRMSSMTSDPPKVFKKWKDIRWKYWDIEISESLVKVKKHSKSEINELWAKLELYYKPNPMPEDTRVCSFCTLVGDGKPNGPGRLLNLDVDKWAHLNCSLWSSEVYETLNGALMSVDIAYKRGLTVECHRCKKVGATLSCFKVRCANSFHLPCAQDAGCMFFQDKTILCSNHLPKGPVENELSSLVVNRRVYINRDEDRQIASMIHQEEGNHILRIGSLTLHCIGQLLPHQIQTNNFNTREYIYPVGFRTSRFYWSTRELYKRCRYTCFIQDNDGKPEFAIKATETGYKDLVFKDSNPKDAWMQVFTPIEKIKRENDLVKLYPSFVTGEEMFGLTETNIVKVLESLPGTDLLKDYSFKFGRSPLIEMPLAINPTGAARTEPKLRTHFRRPHALQTSSSSRSLPSTVTGVTGDINSPYMKQFVHSKSQQYRRLKTEWKINVNLGRSRIQGLGLFAAKDLEKHTMVIEYIGDLIRNEVANRREKTYEEQNRGIYMFRIDDDNVIDATMSGGPARYINHSCAPNCVAEVVPFEKDSKIIIITNRRLSKGEELTYDYKFDFEDESHKIPCSCGAGCCRKWMN</sequence>
<evidence type="ECO:0000256" key="11">
    <source>
        <dbReference type="ARBA" id="ARBA00023015"/>
    </source>
</evidence>
<evidence type="ECO:0000256" key="12">
    <source>
        <dbReference type="ARBA" id="ARBA00023163"/>
    </source>
</evidence>
<dbReference type="InterPro" id="IPR013083">
    <property type="entry name" value="Znf_RING/FYVE/PHD"/>
</dbReference>
<keyword evidence="5" id="KW-0949">S-adenosyl-L-methionine</keyword>
<keyword evidence="11" id="KW-0805">Transcription regulation</keyword>
<dbReference type="HOGENOM" id="CLU_020840_0_4_1"/>
<keyword evidence="13" id="KW-0539">Nucleus</keyword>
<keyword evidence="8" id="KW-0863">Zinc-finger</keyword>
<dbReference type="GO" id="GO:0042800">
    <property type="term" value="F:histone H3K4 methyltransferase activity"/>
    <property type="evidence" value="ECO:0007669"/>
    <property type="project" value="TreeGrafter"/>
</dbReference>
<keyword evidence="7" id="KW-0677">Repeat</keyword>
<dbReference type="SMART" id="SM00249">
    <property type="entry name" value="PHD"/>
    <property type="match status" value="1"/>
</dbReference>
<dbReference type="InterPro" id="IPR001965">
    <property type="entry name" value="Znf_PHD"/>
</dbReference>
<dbReference type="PANTHER" id="PTHR45888">
    <property type="entry name" value="HL01030P-RELATED"/>
    <property type="match status" value="1"/>
</dbReference>
<evidence type="ECO:0000256" key="6">
    <source>
        <dbReference type="ARBA" id="ARBA00022723"/>
    </source>
</evidence>
<evidence type="ECO:0000256" key="7">
    <source>
        <dbReference type="ARBA" id="ARBA00022737"/>
    </source>
</evidence>
<feature type="domain" description="SET" evidence="15">
    <location>
        <begin position="543"/>
        <end position="659"/>
    </location>
</feature>
<dbReference type="PROSITE" id="PS51542">
    <property type="entry name" value="FYRN"/>
    <property type="match status" value="1"/>
</dbReference>
<dbReference type="GO" id="GO:0032259">
    <property type="term" value="P:methylation"/>
    <property type="evidence" value="ECO:0007669"/>
    <property type="project" value="UniProtKB-KW"/>
</dbReference>
<feature type="compositionally biased region" description="Low complexity" evidence="14">
    <location>
        <begin position="49"/>
        <end position="76"/>
    </location>
</feature>
<dbReference type="Pfam" id="PF05965">
    <property type="entry name" value="FYRC"/>
    <property type="match status" value="1"/>
</dbReference>
<evidence type="ECO:0000313" key="19">
    <source>
        <dbReference type="Proteomes" id="UP000030746"/>
    </source>
</evidence>
<evidence type="ECO:0000256" key="4">
    <source>
        <dbReference type="ARBA" id="ARBA00022679"/>
    </source>
</evidence>
<dbReference type="PROSITE" id="PS51543">
    <property type="entry name" value="FYRC"/>
    <property type="match status" value="1"/>
</dbReference>
<reference evidence="18 19" key="1">
    <citation type="journal article" date="2013" name="Nature">
        <title>Insights into bilaterian evolution from three spiralian genomes.</title>
        <authorList>
            <person name="Simakov O."/>
            <person name="Marletaz F."/>
            <person name="Cho S.J."/>
            <person name="Edsinger-Gonzales E."/>
            <person name="Havlak P."/>
            <person name="Hellsten U."/>
            <person name="Kuo D.H."/>
            <person name="Larsson T."/>
            <person name="Lv J."/>
            <person name="Arendt D."/>
            <person name="Savage R."/>
            <person name="Osoegawa K."/>
            <person name="de Jong P."/>
            <person name="Grimwood J."/>
            <person name="Chapman J.A."/>
            <person name="Shapiro H."/>
            <person name="Aerts A."/>
            <person name="Otillar R.P."/>
            <person name="Terry A.Y."/>
            <person name="Boore J.L."/>
            <person name="Grigoriev I.V."/>
            <person name="Lindberg D.R."/>
            <person name="Seaver E.C."/>
            <person name="Weisblat D.A."/>
            <person name="Putnam N.H."/>
            <person name="Rokhsar D.S."/>
        </authorList>
    </citation>
    <scope>NUCLEOTIDE SEQUENCE [LARGE SCALE GENOMIC DNA]</scope>
</reference>
<dbReference type="CDD" id="cd19171">
    <property type="entry name" value="SET_KMT2C_2D"/>
    <property type="match status" value="1"/>
</dbReference>
<keyword evidence="19" id="KW-1185">Reference proteome</keyword>
<dbReference type="OrthoDB" id="308383at2759"/>
<dbReference type="InterPro" id="IPR003888">
    <property type="entry name" value="FYrich_N"/>
</dbReference>
<dbReference type="InterPro" id="IPR003616">
    <property type="entry name" value="Post-SET_dom"/>
</dbReference>
<dbReference type="SMART" id="SM00541">
    <property type="entry name" value="FYRN"/>
    <property type="match status" value="1"/>
</dbReference>
<keyword evidence="4" id="KW-0808">Transferase</keyword>
<keyword evidence="2" id="KW-0597">Phosphoprotein</keyword>
<evidence type="ECO:0000256" key="9">
    <source>
        <dbReference type="ARBA" id="ARBA00022833"/>
    </source>
</evidence>
<keyword evidence="9" id="KW-0862">Zinc</keyword>
<protein>
    <recommendedName>
        <fullName evidence="20">Histone-lysine N-methyltransferase</fullName>
    </recommendedName>
</protein>
<dbReference type="GeneID" id="20246597"/>
<dbReference type="SMART" id="SM00317">
    <property type="entry name" value="SET"/>
    <property type="match status" value="1"/>
</dbReference>
<dbReference type="Gene3D" id="2.170.270.10">
    <property type="entry name" value="SET domain"/>
    <property type="match status" value="1"/>
</dbReference>
<dbReference type="Pfam" id="PF05964">
    <property type="entry name" value="FYRN"/>
    <property type="match status" value="1"/>
</dbReference>
<dbReference type="GO" id="GO:0044666">
    <property type="term" value="C:MLL3/4 complex"/>
    <property type="evidence" value="ECO:0007669"/>
    <property type="project" value="TreeGrafter"/>
</dbReference>
<dbReference type="PROSITE" id="PS51805">
    <property type="entry name" value="EPHD"/>
    <property type="match status" value="1"/>
</dbReference>
<evidence type="ECO:0000256" key="5">
    <source>
        <dbReference type="ARBA" id="ARBA00022691"/>
    </source>
</evidence>
<dbReference type="Gene3D" id="3.30.40.10">
    <property type="entry name" value="Zinc/RING finger domain, C3HC4 (zinc finger)"/>
    <property type="match status" value="1"/>
</dbReference>
<feature type="compositionally biased region" description="Basic and acidic residues" evidence="14">
    <location>
        <begin position="22"/>
        <end position="33"/>
    </location>
</feature>
<evidence type="ECO:0000259" key="17">
    <source>
        <dbReference type="PROSITE" id="PS51805"/>
    </source>
</evidence>
<dbReference type="GO" id="GO:0008270">
    <property type="term" value="F:zinc ion binding"/>
    <property type="evidence" value="ECO:0007669"/>
    <property type="project" value="UniProtKB-KW"/>
</dbReference>
<evidence type="ECO:0000256" key="1">
    <source>
        <dbReference type="ARBA" id="ARBA00004123"/>
    </source>
</evidence>
<dbReference type="Pfam" id="PF13832">
    <property type="entry name" value="zf-HC5HC2H_2"/>
    <property type="match status" value="1"/>
</dbReference>
<dbReference type="SMART" id="SM00542">
    <property type="entry name" value="FYRC"/>
    <property type="match status" value="1"/>
</dbReference>
<feature type="domain" description="Post-SET" evidence="16">
    <location>
        <begin position="667"/>
        <end position="683"/>
    </location>
</feature>
<dbReference type="GO" id="GO:0003713">
    <property type="term" value="F:transcription coactivator activity"/>
    <property type="evidence" value="ECO:0007669"/>
    <property type="project" value="TreeGrafter"/>
</dbReference>
<dbReference type="SMART" id="SM00508">
    <property type="entry name" value="PostSET"/>
    <property type="match status" value="1"/>
</dbReference>
<feature type="domain" description="PHD-type" evidence="17">
    <location>
        <begin position="170"/>
        <end position="278"/>
    </location>
</feature>
<evidence type="ECO:0000256" key="14">
    <source>
        <dbReference type="SAM" id="MobiDB-lite"/>
    </source>
</evidence>
<dbReference type="EMBL" id="KB201847">
    <property type="protein sequence ID" value="ESO94290.1"/>
    <property type="molecule type" value="Genomic_DNA"/>
</dbReference>
<dbReference type="InterPro" id="IPR046341">
    <property type="entry name" value="SET_dom_sf"/>
</dbReference>
<dbReference type="STRING" id="225164.V4AGJ8"/>
<organism evidence="18 19">
    <name type="scientific">Lottia gigantea</name>
    <name type="common">Giant owl limpet</name>
    <dbReference type="NCBI Taxonomy" id="225164"/>
    <lineage>
        <taxon>Eukaryota</taxon>
        <taxon>Metazoa</taxon>
        <taxon>Spiralia</taxon>
        <taxon>Lophotrochozoa</taxon>
        <taxon>Mollusca</taxon>
        <taxon>Gastropoda</taxon>
        <taxon>Patellogastropoda</taxon>
        <taxon>Lottioidea</taxon>
        <taxon>Lottiidae</taxon>
        <taxon>Lottia</taxon>
    </lineage>
</organism>
<accession>V4AGJ8</accession>
<dbReference type="RefSeq" id="XP_009055132.1">
    <property type="nucleotide sequence ID" value="XM_009056884.1"/>
</dbReference>
<proteinExistence type="predicted"/>
<dbReference type="FunFam" id="2.170.270.10:FF:000003">
    <property type="entry name" value="Histone-lysine N-methyltransferase"/>
    <property type="match status" value="1"/>
</dbReference>
<keyword evidence="6" id="KW-0479">Metal-binding</keyword>
<evidence type="ECO:0000313" key="18">
    <source>
        <dbReference type="EMBL" id="ESO94290.1"/>
    </source>
</evidence>
<evidence type="ECO:0000256" key="3">
    <source>
        <dbReference type="ARBA" id="ARBA00022603"/>
    </source>
</evidence>
<evidence type="ECO:0000259" key="16">
    <source>
        <dbReference type="PROSITE" id="PS50868"/>
    </source>
</evidence>
<dbReference type="PANTHER" id="PTHR45888:SF6">
    <property type="entry name" value="HL01030P-RELATED"/>
    <property type="match status" value="1"/>
</dbReference>
<feature type="compositionally biased region" description="Polar residues" evidence="14">
    <location>
        <begin position="34"/>
        <end position="48"/>
    </location>
</feature>
<feature type="region of interest" description="Disordered" evidence="14">
    <location>
        <begin position="22"/>
        <end position="91"/>
    </location>
</feature>
<evidence type="ECO:0008006" key="20">
    <source>
        <dbReference type="Google" id="ProtNLM"/>
    </source>
</evidence>
<gene>
    <name evidence="18" type="ORF">LOTGIDRAFT_215812</name>
</gene>
<dbReference type="Pfam" id="PF00856">
    <property type="entry name" value="SET"/>
    <property type="match status" value="1"/>
</dbReference>
<dbReference type="KEGG" id="lgi:LOTGIDRAFT_215812"/>
<dbReference type="CTD" id="20246597"/>
<dbReference type="PROSITE" id="PS50868">
    <property type="entry name" value="POST_SET"/>
    <property type="match status" value="1"/>
</dbReference>
<keyword evidence="3" id="KW-0489">Methyltransferase</keyword>
<dbReference type="SUPFAM" id="SSF82199">
    <property type="entry name" value="SET domain"/>
    <property type="match status" value="1"/>
</dbReference>
<dbReference type="InterPro" id="IPR003889">
    <property type="entry name" value="FYrich_C"/>
</dbReference>
<dbReference type="PROSITE" id="PS50280">
    <property type="entry name" value="SET"/>
    <property type="match status" value="1"/>
</dbReference>
<keyword evidence="12" id="KW-0804">Transcription</keyword>
<evidence type="ECO:0000259" key="15">
    <source>
        <dbReference type="PROSITE" id="PS50280"/>
    </source>
</evidence>
<dbReference type="GO" id="GO:0045944">
    <property type="term" value="P:positive regulation of transcription by RNA polymerase II"/>
    <property type="evidence" value="ECO:0007669"/>
    <property type="project" value="TreeGrafter"/>
</dbReference>
<dbReference type="Gene3D" id="3.30.160.360">
    <property type="match status" value="1"/>
</dbReference>
<dbReference type="CDD" id="cd15666">
    <property type="entry name" value="ePHD2_KMT2C_like"/>
    <property type="match status" value="1"/>
</dbReference>
<dbReference type="AlphaFoldDB" id="V4AGJ8"/>